<dbReference type="OrthoDB" id="256394at2"/>
<gene>
    <name evidence="3" type="ORF">SAMN02745671_02383</name>
</gene>
<keyword evidence="3" id="KW-0378">Hydrolase</keyword>
<dbReference type="PANTHER" id="PTHR43194">
    <property type="entry name" value="HYDROLASE ALPHA/BETA FOLD FAMILY"/>
    <property type="match status" value="1"/>
</dbReference>
<name>A0A1M6FSI2_9FIRM</name>
<dbReference type="GO" id="GO:0016787">
    <property type="term" value="F:hydrolase activity"/>
    <property type="evidence" value="ECO:0007669"/>
    <property type="project" value="UniProtKB-KW"/>
</dbReference>
<organism evidence="3 4">
    <name type="scientific">Anaerovibrio lipolyticus DSM 3074</name>
    <dbReference type="NCBI Taxonomy" id="1120997"/>
    <lineage>
        <taxon>Bacteria</taxon>
        <taxon>Bacillati</taxon>
        <taxon>Bacillota</taxon>
        <taxon>Negativicutes</taxon>
        <taxon>Selenomonadales</taxon>
        <taxon>Selenomonadaceae</taxon>
        <taxon>Anaerovibrio</taxon>
    </lineage>
</organism>
<dbReference type="CDD" id="cd12810">
    <property type="entry name" value="Esterase_713_like-3"/>
    <property type="match status" value="1"/>
</dbReference>
<protein>
    <submittedName>
        <fullName evidence="3">Alpha/beta hydrolase family protein</fullName>
    </submittedName>
</protein>
<dbReference type="InterPro" id="IPR000073">
    <property type="entry name" value="AB_hydrolase_1"/>
</dbReference>
<evidence type="ECO:0000256" key="1">
    <source>
        <dbReference type="SAM" id="SignalP"/>
    </source>
</evidence>
<dbReference type="Proteomes" id="UP000191240">
    <property type="component" value="Unassembled WGS sequence"/>
</dbReference>
<sequence length="370" mass="41120">MYGWKKVYRNILVVGILLAFNTGLSQASPITIEAQGSFTVGGSYKQHEGTWVQENFISEAGQRAYGDFAYVEYQKPINAKKLPLIFQHGGAQSKRTWESGPDGREGFNTMFLRAGYSVYLVDQPRSGEANLSTEAVTPDTPWASNPMYGDKTLYVLSRIGHYDENGNPVPNAQFPDGETNYQAFQQSWTIGSGPLDNDLNADVLTKLFQQQKDGAVLVSHSMGGTIGWRAAIRTDKVKAIIAYEPGGTPFLFPQTEMPRINEARFKALSASAVGVPMDDFLKLTKIPIILYYGDYIKMGSENVGEDKWGTEYAMAQQFVETINRHGGDAMLVHLPDIGIKGNSHFLMQEKNNRQIMELALKWLHEKGLDG</sequence>
<dbReference type="PANTHER" id="PTHR43194:SF4">
    <property type="entry name" value="AB HYDROLASE-1 DOMAIN-CONTAINING PROTEIN"/>
    <property type="match status" value="1"/>
</dbReference>
<dbReference type="InterPro" id="IPR050228">
    <property type="entry name" value="Carboxylesterase_BioH"/>
</dbReference>
<dbReference type="Gene3D" id="3.40.50.1820">
    <property type="entry name" value="alpha/beta hydrolase"/>
    <property type="match status" value="1"/>
</dbReference>
<dbReference type="Pfam" id="PF12697">
    <property type="entry name" value="Abhydrolase_6"/>
    <property type="match status" value="1"/>
</dbReference>
<evidence type="ECO:0000313" key="3">
    <source>
        <dbReference type="EMBL" id="SHJ00698.1"/>
    </source>
</evidence>
<evidence type="ECO:0000313" key="4">
    <source>
        <dbReference type="Proteomes" id="UP000191240"/>
    </source>
</evidence>
<keyword evidence="1" id="KW-0732">Signal</keyword>
<dbReference type="SUPFAM" id="SSF53474">
    <property type="entry name" value="alpha/beta-Hydrolases"/>
    <property type="match status" value="1"/>
</dbReference>
<reference evidence="3 4" key="1">
    <citation type="submission" date="2016-11" db="EMBL/GenBank/DDBJ databases">
        <authorList>
            <person name="Jaros S."/>
            <person name="Januszkiewicz K."/>
            <person name="Wedrychowicz H."/>
        </authorList>
    </citation>
    <scope>NUCLEOTIDE SEQUENCE [LARGE SCALE GENOMIC DNA]</scope>
    <source>
        <strain evidence="3 4">DSM 3074</strain>
    </source>
</reference>
<dbReference type="AlphaFoldDB" id="A0A1M6FSI2"/>
<feature type="signal peptide" evidence="1">
    <location>
        <begin position="1"/>
        <end position="27"/>
    </location>
</feature>
<feature type="chain" id="PRO_5013268777" evidence="1">
    <location>
        <begin position="28"/>
        <end position="370"/>
    </location>
</feature>
<evidence type="ECO:0000259" key="2">
    <source>
        <dbReference type="Pfam" id="PF12697"/>
    </source>
</evidence>
<dbReference type="RefSeq" id="WP_080326210.1">
    <property type="nucleotide sequence ID" value="NZ_FQYW01000023.1"/>
</dbReference>
<proteinExistence type="predicted"/>
<dbReference type="EMBL" id="FQYW01000023">
    <property type="protein sequence ID" value="SHJ00698.1"/>
    <property type="molecule type" value="Genomic_DNA"/>
</dbReference>
<accession>A0A1M6FSI2</accession>
<dbReference type="InterPro" id="IPR029058">
    <property type="entry name" value="AB_hydrolase_fold"/>
</dbReference>
<feature type="domain" description="AB hydrolase-1" evidence="2">
    <location>
        <begin position="88"/>
        <end position="265"/>
    </location>
</feature>